<evidence type="ECO:0000313" key="1">
    <source>
        <dbReference type="EMBL" id="KGX90047.1"/>
    </source>
</evidence>
<dbReference type="RefSeq" id="WP_027446339.1">
    <property type="nucleotide sequence ID" value="NZ_AULJ01000033.1"/>
</dbReference>
<dbReference type="AlphaFoldDB" id="A0A0A5I2I4"/>
<keyword evidence="2" id="KW-1185">Reference proteome</keyword>
<dbReference type="Proteomes" id="UP000030403">
    <property type="component" value="Unassembled WGS sequence"/>
</dbReference>
<organism evidence="1 2">
    <name type="scientific">Pontibacillus marinus BH030004 = DSM 16465</name>
    <dbReference type="NCBI Taxonomy" id="1385511"/>
    <lineage>
        <taxon>Bacteria</taxon>
        <taxon>Bacillati</taxon>
        <taxon>Bacillota</taxon>
        <taxon>Bacilli</taxon>
        <taxon>Bacillales</taxon>
        <taxon>Bacillaceae</taxon>
        <taxon>Pontibacillus</taxon>
    </lineage>
</organism>
<dbReference type="OrthoDB" id="396512at2"/>
<dbReference type="eggNOG" id="ENOG5030IBB">
    <property type="taxonomic scope" value="Bacteria"/>
</dbReference>
<dbReference type="EMBL" id="AVPF01000010">
    <property type="protein sequence ID" value="KGX90047.1"/>
    <property type="molecule type" value="Genomic_DNA"/>
</dbReference>
<reference evidence="1 2" key="1">
    <citation type="submission" date="2013-08" db="EMBL/GenBank/DDBJ databases">
        <authorList>
            <person name="Huang J."/>
            <person name="Wang G."/>
        </authorList>
    </citation>
    <scope>NUCLEOTIDE SEQUENCE [LARGE SCALE GENOMIC DNA]</scope>
    <source>
        <strain evidence="1 2">BH030004</strain>
    </source>
</reference>
<name>A0A0A5I2I4_9BACI</name>
<protein>
    <submittedName>
        <fullName evidence="1">Uncharacterized protein</fullName>
    </submittedName>
</protein>
<sequence length="364" mass="41745">MIKIYKPELKRSSTGVRAQAIYEYNGSKNVLWYEVEEKYSDYLTIERADAFLVGLLFYAIKKGEDIEVHAPLSERLFYTINKYLAELIAEVHGYKKIRVYCEELTSDLVRNEGAVGMGLSCGIDSFATLIDHLEDDCPKNYEVTHFTFFNVGSNGDVGGEGARALFAERAKNARAYSEEFGYKFITVDSNISEILNSIYASTHTIRSMSAVLVLQKLFKCYYYASAYPIKDFKLRKNSMGSYDIFNLSMLSTESLSLFSSCANKTRVEKTKMVGNFRPAYKYLNVCVNDNNNCGRCPKCLRTLLTLELFGKLKEFESVFNLEAYEANRNMYINQVIAEHQSNVYSREIFEEMKRQNFKFPSSSK</sequence>
<accession>A0A0A5I2I4</accession>
<evidence type="ECO:0000313" key="2">
    <source>
        <dbReference type="Proteomes" id="UP000030403"/>
    </source>
</evidence>
<proteinExistence type="predicted"/>
<comment type="caution">
    <text evidence="1">The sequence shown here is derived from an EMBL/GenBank/DDBJ whole genome shotgun (WGS) entry which is preliminary data.</text>
</comment>
<gene>
    <name evidence="1" type="ORF">N783_02365</name>
</gene>
<dbReference type="STRING" id="1385511.GCA_000425225_02662"/>